<dbReference type="RefSeq" id="WP_264485621.1">
    <property type="nucleotide sequence ID" value="NZ_JAPDDT010000001.1"/>
</dbReference>
<sequence>MKLPILPFLLVLASCAGPGSYRPVTSDTAWVYEDRAANPIVWVSGKKLRLSIETIDGKPKGTHEVDAGRHTFGLVGEGLERMQVRGSLTVRIEKDTYYYFSCVKVEQGRYRFVCEVDFDDGDEETDAKREITSVTVSVKE</sequence>
<proteinExistence type="predicted"/>
<dbReference type="Proteomes" id="UP001320876">
    <property type="component" value="Unassembled WGS sequence"/>
</dbReference>
<evidence type="ECO:0000313" key="1">
    <source>
        <dbReference type="EMBL" id="MCW1921512.1"/>
    </source>
</evidence>
<dbReference type="EMBL" id="JAPDDT010000001">
    <property type="protein sequence ID" value="MCW1921512.1"/>
    <property type="molecule type" value="Genomic_DNA"/>
</dbReference>
<evidence type="ECO:0000313" key="2">
    <source>
        <dbReference type="Proteomes" id="UP001320876"/>
    </source>
</evidence>
<keyword evidence="2" id="KW-1185">Reference proteome</keyword>
<reference evidence="1 2" key="1">
    <citation type="submission" date="2022-10" db="EMBL/GenBank/DDBJ databases">
        <title>Luteolibacter arcticus strain CCTCC AB 2014275, whole genome shotgun sequencing project.</title>
        <authorList>
            <person name="Zhao G."/>
            <person name="Shen L."/>
        </authorList>
    </citation>
    <scope>NUCLEOTIDE SEQUENCE [LARGE SCALE GENOMIC DNA]</scope>
    <source>
        <strain evidence="1 2">CCTCC AB 2014275</strain>
    </source>
</reference>
<dbReference type="PROSITE" id="PS51257">
    <property type="entry name" value="PROKAR_LIPOPROTEIN"/>
    <property type="match status" value="1"/>
</dbReference>
<name>A0ABT3GD06_9BACT</name>
<comment type="caution">
    <text evidence="1">The sequence shown here is derived from an EMBL/GenBank/DDBJ whole genome shotgun (WGS) entry which is preliminary data.</text>
</comment>
<accession>A0ABT3GD06</accession>
<organism evidence="1 2">
    <name type="scientific">Luteolibacter arcticus</name>
    <dbReference type="NCBI Taxonomy" id="1581411"/>
    <lineage>
        <taxon>Bacteria</taxon>
        <taxon>Pseudomonadati</taxon>
        <taxon>Verrucomicrobiota</taxon>
        <taxon>Verrucomicrobiia</taxon>
        <taxon>Verrucomicrobiales</taxon>
        <taxon>Verrucomicrobiaceae</taxon>
        <taxon>Luteolibacter</taxon>
    </lineage>
</organism>
<gene>
    <name evidence="1" type="ORF">OKA05_03040</name>
</gene>
<protein>
    <recommendedName>
        <fullName evidence="3">Lipoprotein</fullName>
    </recommendedName>
</protein>
<evidence type="ECO:0008006" key="3">
    <source>
        <dbReference type="Google" id="ProtNLM"/>
    </source>
</evidence>